<dbReference type="Gene3D" id="3.30.420.10">
    <property type="entry name" value="Ribonuclease H-like superfamily/Ribonuclease H"/>
    <property type="match status" value="1"/>
</dbReference>
<dbReference type="InterPro" id="IPR015378">
    <property type="entry name" value="Transposase-like_Mu_C"/>
</dbReference>
<dbReference type="PROSITE" id="PS50994">
    <property type="entry name" value="INTEGRASE"/>
    <property type="match status" value="1"/>
</dbReference>
<name>A0A511V7B8_9BACL</name>
<dbReference type="GO" id="GO:0015074">
    <property type="term" value="P:DNA integration"/>
    <property type="evidence" value="ECO:0007669"/>
    <property type="project" value="InterPro"/>
</dbReference>
<keyword evidence="4" id="KW-1185">Reference proteome</keyword>
<dbReference type="SUPFAM" id="SSF53098">
    <property type="entry name" value="Ribonuclease H-like"/>
    <property type="match status" value="1"/>
</dbReference>
<dbReference type="Proteomes" id="UP000321157">
    <property type="component" value="Unassembled WGS sequence"/>
</dbReference>
<dbReference type="OrthoDB" id="501284at2"/>
<protein>
    <recommendedName>
        <fullName evidence="2">Integrase catalytic domain-containing protein</fullName>
    </recommendedName>
</protein>
<dbReference type="Gene3D" id="1.10.10.60">
    <property type="entry name" value="Homeodomain-like"/>
    <property type="match status" value="1"/>
</dbReference>
<dbReference type="InterPro" id="IPR015126">
    <property type="entry name" value="Mu_I-gamma"/>
</dbReference>
<dbReference type="SUPFAM" id="SSF50610">
    <property type="entry name" value="mu transposase, C-terminal domain"/>
    <property type="match status" value="1"/>
</dbReference>
<proteinExistence type="predicted"/>
<dbReference type="InterPro" id="IPR036397">
    <property type="entry name" value="RNaseH_sf"/>
</dbReference>
<evidence type="ECO:0000259" key="2">
    <source>
        <dbReference type="PROSITE" id="PS50994"/>
    </source>
</evidence>
<dbReference type="PANTHER" id="PTHR35004">
    <property type="entry name" value="TRANSPOSASE RV3428C-RELATED"/>
    <property type="match status" value="1"/>
</dbReference>
<dbReference type="Pfam" id="PF09299">
    <property type="entry name" value="Mu-transpos_C"/>
    <property type="match status" value="1"/>
</dbReference>
<dbReference type="InterPro" id="IPR001584">
    <property type="entry name" value="Integrase_cat-core"/>
</dbReference>
<organism evidence="3 4">
    <name type="scientific">Aneurinibacillus danicus</name>
    <dbReference type="NCBI Taxonomy" id="267746"/>
    <lineage>
        <taxon>Bacteria</taxon>
        <taxon>Bacillati</taxon>
        <taxon>Bacillota</taxon>
        <taxon>Bacilli</taxon>
        <taxon>Bacillales</taxon>
        <taxon>Paenibacillaceae</taxon>
        <taxon>Aneurinibacillus group</taxon>
        <taxon>Aneurinibacillus</taxon>
    </lineage>
</organism>
<dbReference type="GO" id="GO:0003676">
    <property type="term" value="F:nucleic acid binding"/>
    <property type="evidence" value="ECO:0007669"/>
    <property type="project" value="InterPro"/>
</dbReference>
<dbReference type="AlphaFoldDB" id="A0A511V7B8"/>
<dbReference type="InterPro" id="IPR012337">
    <property type="entry name" value="RNaseH-like_sf"/>
</dbReference>
<dbReference type="InterPro" id="IPR009004">
    <property type="entry name" value="Transposase_Mu_C"/>
</dbReference>
<dbReference type="PANTHER" id="PTHR35004:SF6">
    <property type="entry name" value="TRANSPOSASE"/>
    <property type="match status" value="1"/>
</dbReference>
<comment type="caution">
    <text evidence="3">The sequence shown here is derived from an EMBL/GenBank/DDBJ whole genome shotgun (WGS) entry which is preliminary data.</text>
</comment>
<evidence type="ECO:0000256" key="1">
    <source>
        <dbReference type="SAM" id="MobiDB-lite"/>
    </source>
</evidence>
<evidence type="ECO:0000313" key="3">
    <source>
        <dbReference type="EMBL" id="GEN33828.1"/>
    </source>
</evidence>
<dbReference type="EMBL" id="BJXX01000056">
    <property type="protein sequence ID" value="GEN33828.1"/>
    <property type="molecule type" value="Genomic_DNA"/>
</dbReference>
<dbReference type="Pfam" id="PF09039">
    <property type="entry name" value="HTH_Tnp_Mu_2"/>
    <property type="match status" value="1"/>
</dbReference>
<evidence type="ECO:0000313" key="4">
    <source>
        <dbReference type="Proteomes" id="UP000321157"/>
    </source>
</evidence>
<sequence length="665" mass="76188">MQPKLTVTEAAGLFGITERAIRKQIQDGKLQAEEVSNARGGRSGKSYVIPVSSLPVDVQRKFWTMSEVAAASDVGTAEPDKPETTGIPYTLAELEHAVGKEKFREMMAEAEYKMEIIEQAMNPPQGVERTIWINRLAKKYGKSAATLYRDIEKFQEWGVLGLMRKSRLLTQGPQRTSIDAEVEKFIRAKYLDRRKPKPAHVYRETVRFCETNGHKAPSRASVFRYISDMEDFEPDLCCLAREGEEAYWKRFAEKATRKEPEFVNQVWMGDHHKLDMFISYRGRAIRPWLTVWFDVCSRVVVGWCLSDQANGRTIALALRHALLPKKIVHDNGTEDVLELGGIPGMLYIDNGEDYKAQVRAGKKHEDWEMSRETRGICKTLDIKVQLATPYHPWAKAHVERWFGTFTDQFTRYQPGWCGPNNEDRPEGFDEKEAHEKGLLLTLEELSERIEAFLYDYHTTVHRSLGMAPMQKHFSTPKIREGFADERALDICLMDVERAAVQTQGIEKFGTRGRPRWYWHPELPAYAGQKVIIRYDPNRIGELLVFHPKTGKYLFTATNKELLDFNATKDDVQEFLKRRAARRKQVKQLLRESHATLEQVVAERDGAGARMKTGEVGSAKSNVRAMLGTEQVVKQREEQGKPARSKRQTKTVSALDEYILREGTEG</sequence>
<dbReference type="RefSeq" id="WP_146809143.1">
    <property type="nucleotide sequence ID" value="NZ_BJXX01000056.1"/>
</dbReference>
<dbReference type="Gene3D" id="2.30.30.130">
    <property type="entry name" value="Transposase, Mu, C-terminal"/>
    <property type="match status" value="1"/>
</dbReference>
<feature type="region of interest" description="Disordered" evidence="1">
    <location>
        <begin position="632"/>
        <end position="656"/>
    </location>
</feature>
<feature type="domain" description="Integrase catalytic" evidence="2">
    <location>
        <begin position="256"/>
        <end position="476"/>
    </location>
</feature>
<gene>
    <name evidence="3" type="ORF">ADA01nite_12880</name>
</gene>
<reference evidence="3 4" key="1">
    <citation type="submission" date="2019-07" db="EMBL/GenBank/DDBJ databases">
        <title>Whole genome shotgun sequence of Aneurinibacillus danicus NBRC 102444.</title>
        <authorList>
            <person name="Hosoyama A."/>
            <person name="Uohara A."/>
            <person name="Ohji S."/>
            <person name="Ichikawa N."/>
        </authorList>
    </citation>
    <scope>NUCLEOTIDE SEQUENCE [LARGE SCALE GENOMIC DNA]</scope>
    <source>
        <strain evidence="3 4">NBRC 102444</strain>
    </source>
</reference>
<accession>A0A511V7B8</accession>